<feature type="region of interest" description="Disordered" evidence="2">
    <location>
        <begin position="270"/>
        <end position="324"/>
    </location>
</feature>
<keyword evidence="4" id="KW-1185">Reference proteome</keyword>
<comment type="caution">
    <text evidence="3">The sequence shown here is derived from an EMBL/GenBank/DDBJ whole genome shotgun (WGS) entry which is preliminary data.</text>
</comment>
<proteinExistence type="predicted"/>
<evidence type="ECO:0000256" key="2">
    <source>
        <dbReference type="SAM" id="MobiDB-lite"/>
    </source>
</evidence>
<organism evidence="3 4">
    <name type="scientific">Molorchus minor</name>
    <dbReference type="NCBI Taxonomy" id="1323400"/>
    <lineage>
        <taxon>Eukaryota</taxon>
        <taxon>Metazoa</taxon>
        <taxon>Ecdysozoa</taxon>
        <taxon>Arthropoda</taxon>
        <taxon>Hexapoda</taxon>
        <taxon>Insecta</taxon>
        <taxon>Pterygota</taxon>
        <taxon>Neoptera</taxon>
        <taxon>Endopterygota</taxon>
        <taxon>Coleoptera</taxon>
        <taxon>Polyphaga</taxon>
        <taxon>Cucujiformia</taxon>
        <taxon>Chrysomeloidea</taxon>
        <taxon>Cerambycidae</taxon>
        <taxon>Lamiinae</taxon>
        <taxon>Monochamini</taxon>
        <taxon>Molorchus</taxon>
    </lineage>
</organism>
<keyword evidence="1" id="KW-0175">Coiled coil</keyword>
<accession>A0ABQ9JZ42</accession>
<evidence type="ECO:0000313" key="4">
    <source>
        <dbReference type="Proteomes" id="UP001162164"/>
    </source>
</evidence>
<reference evidence="3" key="1">
    <citation type="journal article" date="2023" name="Insect Mol. Biol.">
        <title>Genome sequencing provides insights into the evolution of gene families encoding plant cell wall-degrading enzymes in longhorned beetles.</title>
        <authorList>
            <person name="Shin N.R."/>
            <person name="Okamura Y."/>
            <person name="Kirsch R."/>
            <person name="Pauchet Y."/>
        </authorList>
    </citation>
    <scope>NUCLEOTIDE SEQUENCE</scope>
    <source>
        <strain evidence="3">MMC_N1</strain>
    </source>
</reference>
<sequence length="324" mass="36547">MELENKARSHESAIHALKDKMSYFKSKSNETDRLREEVTKLKNKIKDMESIEMAINGTRDEVNNVLRTERNVESLALMSAILKKSLVDAERRKREIDHNFKRAQNEATKYRKDCTILESQNSDLKKELQHLKINYQDEKQYLKNKILELDRKISSMDNINITNSSLNRIISESPINLNRRPRLTAPDNNLEENPSPSMAEKVKQIVDSDSPYLPVKSSNIAIDYNSILNTKFQSKSASTKTGFTIFKSPPASLENIKLSNNTGAVYNGLGSTSKEDIFPSPKPAPSGLKRPKTSSSISSSKFRKLAPAASKSKVTNYFSQGSSQ</sequence>
<name>A0ABQ9JZ42_9CUCU</name>
<dbReference type="PANTHER" id="PTHR46569">
    <property type="entry name" value="E3 UBIQUITIN-PROTEIN LIGASE TRAIP"/>
    <property type="match status" value="1"/>
</dbReference>
<dbReference type="InterPro" id="IPR052639">
    <property type="entry name" value="TRAIP_ubiq-protein_ligase"/>
</dbReference>
<evidence type="ECO:0000313" key="3">
    <source>
        <dbReference type="EMBL" id="KAJ8983374.1"/>
    </source>
</evidence>
<feature type="coiled-coil region" evidence="1">
    <location>
        <begin position="24"/>
        <end position="51"/>
    </location>
</feature>
<dbReference type="EMBL" id="JAPWTJ010000077">
    <property type="protein sequence ID" value="KAJ8983374.1"/>
    <property type="molecule type" value="Genomic_DNA"/>
</dbReference>
<feature type="coiled-coil region" evidence="1">
    <location>
        <begin position="86"/>
        <end position="152"/>
    </location>
</feature>
<protein>
    <submittedName>
        <fullName evidence="3">Uncharacterized protein</fullName>
    </submittedName>
</protein>
<dbReference type="Proteomes" id="UP001162164">
    <property type="component" value="Unassembled WGS sequence"/>
</dbReference>
<feature type="compositionally biased region" description="Polar residues" evidence="2">
    <location>
        <begin position="312"/>
        <end position="324"/>
    </location>
</feature>
<gene>
    <name evidence="3" type="ORF">NQ317_010467</name>
</gene>
<dbReference type="PANTHER" id="PTHR46569:SF1">
    <property type="entry name" value="E3 UBIQUITIN-PROTEIN LIGASE RFWD3-RELATED"/>
    <property type="match status" value="1"/>
</dbReference>
<evidence type="ECO:0000256" key="1">
    <source>
        <dbReference type="SAM" id="Coils"/>
    </source>
</evidence>